<evidence type="ECO:0000313" key="3">
    <source>
        <dbReference type="Proteomes" id="UP001499988"/>
    </source>
</evidence>
<reference evidence="3" key="1">
    <citation type="journal article" date="2019" name="Int. J. Syst. Evol. Microbiol.">
        <title>The Global Catalogue of Microorganisms (GCM) 10K type strain sequencing project: providing services to taxonomists for standard genome sequencing and annotation.</title>
        <authorList>
            <consortium name="The Broad Institute Genomics Platform"/>
            <consortium name="The Broad Institute Genome Sequencing Center for Infectious Disease"/>
            <person name="Wu L."/>
            <person name="Ma J."/>
        </authorList>
    </citation>
    <scope>NUCLEOTIDE SEQUENCE [LARGE SCALE GENOMIC DNA]</scope>
    <source>
        <strain evidence="3">JCM 18401</strain>
    </source>
</reference>
<proteinExistence type="predicted"/>
<organism evidence="2 3">
    <name type="scientific">Ferrimonas pelagia</name>
    <dbReference type="NCBI Taxonomy" id="1177826"/>
    <lineage>
        <taxon>Bacteria</taxon>
        <taxon>Pseudomonadati</taxon>
        <taxon>Pseudomonadota</taxon>
        <taxon>Gammaproteobacteria</taxon>
        <taxon>Alteromonadales</taxon>
        <taxon>Ferrimonadaceae</taxon>
        <taxon>Ferrimonas</taxon>
    </lineage>
</organism>
<name>A0ABP9FGM8_9GAMM</name>
<evidence type="ECO:0000256" key="1">
    <source>
        <dbReference type="SAM" id="Phobius"/>
    </source>
</evidence>
<sequence length="47" mass="5285">MSKGARNSATSKPELAQKHNKTPIQWPLVATLVLYLSMMLLYIIKQA</sequence>
<evidence type="ECO:0000313" key="2">
    <source>
        <dbReference type="EMBL" id="GAA4899703.1"/>
    </source>
</evidence>
<accession>A0ABP9FGM8</accession>
<keyword evidence="1" id="KW-0812">Transmembrane</keyword>
<dbReference type="Proteomes" id="UP001499988">
    <property type="component" value="Unassembled WGS sequence"/>
</dbReference>
<dbReference type="EMBL" id="BAABJZ010000102">
    <property type="protein sequence ID" value="GAA4899703.1"/>
    <property type="molecule type" value="Genomic_DNA"/>
</dbReference>
<keyword evidence="1" id="KW-1133">Transmembrane helix</keyword>
<comment type="caution">
    <text evidence="2">The sequence shown here is derived from an EMBL/GenBank/DDBJ whole genome shotgun (WGS) entry which is preliminary data.</text>
</comment>
<keyword evidence="3" id="KW-1185">Reference proteome</keyword>
<protein>
    <submittedName>
        <fullName evidence="2">Uncharacterized protein</fullName>
    </submittedName>
</protein>
<dbReference type="RefSeq" id="WP_345336940.1">
    <property type="nucleotide sequence ID" value="NZ_BAABJZ010000102.1"/>
</dbReference>
<feature type="transmembrane region" description="Helical" evidence="1">
    <location>
        <begin position="24"/>
        <end position="44"/>
    </location>
</feature>
<keyword evidence="1" id="KW-0472">Membrane</keyword>
<gene>
    <name evidence="2" type="ORF">GCM10023333_36720</name>
</gene>